<dbReference type="Pfam" id="PF02994">
    <property type="entry name" value="Transposase_22"/>
    <property type="match status" value="1"/>
</dbReference>
<reference evidence="5 6" key="1">
    <citation type="journal article" date="2015" name="Annu Rev Anim Biosci">
        <title>The Genome 10K Project: a way forward.</title>
        <authorList>
            <person name="Koepfli K.P."/>
            <person name="Paten B."/>
            <person name="O'Brien S.J."/>
            <person name="Koepfli K.P."/>
            <person name="Paten B."/>
            <person name="Antunes A."/>
            <person name="Belov K."/>
            <person name="Bustamante C."/>
            <person name="Castoe T.A."/>
            <person name="Clawson H."/>
            <person name="Crawford A.J."/>
            <person name="Diekhans M."/>
            <person name="Distel D."/>
            <person name="Durbin R."/>
            <person name="Earl D."/>
            <person name="Fujita M.K."/>
            <person name="Gamble T."/>
            <person name="Georges A."/>
            <person name="Gemmell N."/>
            <person name="Gilbert M.T."/>
            <person name="Graves J.M."/>
            <person name="Green R.E."/>
            <person name="Hickey G."/>
            <person name="Jarvis E.D."/>
            <person name="Johnson W."/>
            <person name="Komissarov A."/>
            <person name="Korf I."/>
            <person name="Kuhn R."/>
            <person name="Larkin D.M."/>
            <person name="Lewin H."/>
            <person name="Lopez J.V."/>
            <person name="Ma J."/>
            <person name="Marques-Bonet T."/>
            <person name="Miller W."/>
            <person name="Murphy R."/>
            <person name="Pevzner P."/>
            <person name="Shapiro B."/>
            <person name="Steiner C."/>
            <person name="Tamazian G."/>
            <person name="Venkatesh B."/>
            <person name="Wang J."/>
            <person name="Wayne R."/>
            <person name="Wiley E."/>
            <person name="Yang H."/>
            <person name="Zhang G."/>
            <person name="Haussler D."/>
            <person name="Ryder O."/>
            <person name="O'Brien S.J."/>
        </authorList>
    </citation>
    <scope>NUCLEOTIDE SEQUENCE</scope>
</reference>
<evidence type="ECO:0000256" key="1">
    <source>
        <dbReference type="ARBA" id="ARBA00061640"/>
    </source>
</evidence>
<dbReference type="FunCoup" id="A0A671G8T5">
    <property type="interactions" value="10"/>
</dbReference>
<dbReference type="FunFam" id="3.30.70.1820:FF:000002">
    <property type="entry name" value="LINE-1 retrotransposable element ORF1 protein"/>
    <property type="match status" value="1"/>
</dbReference>
<sequence>MSQIREQNKAPEKELSETEIRNLSDAEFQTLAIRMLNDLRENFNREIGSIKMEMEAIKKNQSEIKDTIMEMKTILHGINCRLNEAEDPTSDVEDKVAENTEPGQQKEKRIQKIEESLRGFWDNIKHINIRIIGVPEGEEREQGIENLSEEIMRENFPNLVKEIDIQAQKAQRVPNKISPKKPTPRHIIIKMQKVKDKERILKAAREKQLVTDKGAPIRLSADFSTETLQARRDWQEIFQVMKSIDLQPRLLYPARLSFRIEGQIRIFPDNKKLKEFITTK</sequence>
<evidence type="ECO:0000259" key="4">
    <source>
        <dbReference type="Pfam" id="PF17490"/>
    </source>
</evidence>
<dbReference type="Ensembl" id="ENSRFET00010035227.1">
    <property type="protein sequence ID" value="ENSRFEP00010032518.1"/>
    <property type="gene ID" value="ENSRFEG00010021422.1"/>
</dbReference>
<dbReference type="InterPro" id="IPR043636">
    <property type="entry name" value="L1_RRM_dom"/>
</dbReference>
<feature type="region of interest" description="Disordered" evidence="2">
    <location>
        <begin position="86"/>
        <end position="107"/>
    </location>
</feature>
<evidence type="ECO:0000313" key="5">
    <source>
        <dbReference type="Ensembl" id="ENSRFEP00010032518.1"/>
    </source>
</evidence>
<feature type="compositionally biased region" description="Basic and acidic residues" evidence="2">
    <location>
        <begin position="92"/>
        <end position="107"/>
    </location>
</feature>
<accession>A0A671G8T5</accession>
<evidence type="ECO:0008006" key="7">
    <source>
        <dbReference type="Google" id="ProtNLM"/>
    </source>
</evidence>
<protein>
    <recommendedName>
        <fullName evidence="7">L1 transposable element RRM domain-containing protein</fullName>
    </recommendedName>
</protein>
<reference evidence="6" key="3">
    <citation type="submission" date="2018-12" db="EMBL/GenBank/DDBJ databases">
        <title>G10K-VGP greater horseshoe bat female genome, primary haplotype.</title>
        <authorList>
            <person name="Teeling E."/>
            <person name="Myers G."/>
            <person name="Vernes S."/>
            <person name="Pippel M."/>
            <person name="Winkler S."/>
            <person name="Fedrigo O."/>
            <person name="Rhie A."/>
            <person name="Koren S."/>
            <person name="Phillippy A."/>
            <person name="Lewin H."/>
            <person name="Damas J."/>
            <person name="Howe K."/>
            <person name="Mountcastle J."/>
            <person name="Jarvis E.D."/>
        </authorList>
    </citation>
    <scope>NUCLEOTIDE SEQUENCE [LARGE SCALE GENOMIC DNA]</scope>
</reference>
<dbReference type="Pfam" id="PF17490">
    <property type="entry name" value="Tnp_22_dsRBD"/>
    <property type="match status" value="1"/>
</dbReference>
<name>A0A671G8T5_RHIFE</name>
<dbReference type="AlphaFoldDB" id="A0A671G8T5"/>
<dbReference type="GeneTree" id="ENSGT01150000286982"/>
<reference evidence="5" key="5">
    <citation type="submission" date="2025-09" db="UniProtKB">
        <authorList>
            <consortium name="Ensembl"/>
        </authorList>
    </citation>
    <scope>IDENTIFICATION</scope>
</reference>
<organism evidence="5 6">
    <name type="scientific">Rhinolophus ferrumequinum</name>
    <name type="common">Greater horseshoe bat</name>
    <dbReference type="NCBI Taxonomy" id="59479"/>
    <lineage>
        <taxon>Eukaryota</taxon>
        <taxon>Metazoa</taxon>
        <taxon>Chordata</taxon>
        <taxon>Craniata</taxon>
        <taxon>Vertebrata</taxon>
        <taxon>Euteleostomi</taxon>
        <taxon>Mammalia</taxon>
        <taxon>Eutheria</taxon>
        <taxon>Laurasiatheria</taxon>
        <taxon>Chiroptera</taxon>
        <taxon>Yinpterochiroptera</taxon>
        <taxon>Rhinolophoidea</taxon>
        <taxon>Rhinolophidae</taxon>
        <taxon>Rhinolophinae</taxon>
        <taxon>Rhinolophus</taxon>
    </lineage>
</organism>
<dbReference type="Gene3D" id="1.20.5.390">
    <property type="entry name" value="L1 transposable element, trimerization domain"/>
    <property type="match status" value="1"/>
</dbReference>
<feature type="domain" description="L1 transposable element dsRBD-like" evidence="4">
    <location>
        <begin position="226"/>
        <end position="280"/>
    </location>
</feature>
<dbReference type="Gene3D" id="3.30.70.1820">
    <property type="entry name" value="L1 transposable element, RRM domain"/>
    <property type="match status" value="1"/>
</dbReference>
<keyword evidence="6" id="KW-1185">Reference proteome</keyword>
<comment type="similarity">
    <text evidence="1">Belongs to the transposase 22 family.</text>
</comment>
<dbReference type="Gene3D" id="3.30.250.20">
    <property type="entry name" value="L1 transposable element, C-terminal domain"/>
    <property type="match status" value="1"/>
</dbReference>
<dbReference type="InterPro" id="IPR004244">
    <property type="entry name" value="Transposase_22"/>
</dbReference>
<dbReference type="PANTHER" id="PTHR11505">
    <property type="entry name" value="L1 TRANSPOSABLE ELEMENT-RELATED"/>
    <property type="match status" value="1"/>
</dbReference>
<dbReference type="InterPro" id="IPR042566">
    <property type="entry name" value="L1_C"/>
</dbReference>
<dbReference type="OMA" id="DTIMEMK"/>
<reference evidence="5 6" key="2">
    <citation type="journal article" date="2018" name="Annu Rev Anim Biosci">
        <title>Bat Biology, Genomes, and the Bat1K Project: To Generate Chromosome-Level Genomes for All Living Bat Species.</title>
        <authorList>
            <person name="Teeling E.C."/>
            <person name="Vernes S.C."/>
            <person name="Davalos L.M."/>
            <person name="Ray D.A."/>
            <person name="Gilbert M.T.P."/>
            <person name="Myers E."/>
        </authorList>
    </citation>
    <scope>NUCLEOTIDE SEQUENCE</scope>
</reference>
<dbReference type="Proteomes" id="UP000472240">
    <property type="component" value="Chromosome 25"/>
</dbReference>
<dbReference type="InParanoid" id="A0A671G8T5"/>
<feature type="domain" description="L1 transposable element RRM" evidence="3">
    <location>
        <begin position="128"/>
        <end position="222"/>
    </location>
</feature>
<reference evidence="5" key="4">
    <citation type="submission" date="2025-08" db="UniProtKB">
        <authorList>
            <consortium name="Ensembl"/>
        </authorList>
    </citation>
    <scope>IDENTIFICATION</scope>
</reference>
<evidence type="ECO:0000313" key="6">
    <source>
        <dbReference type="Proteomes" id="UP000472240"/>
    </source>
</evidence>
<evidence type="ECO:0000259" key="3">
    <source>
        <dbReference type="Pfam" id="PF02994"/>
    </source>
</evidence>
<proteinExistence type="inferred from homology"/>
<dbReference type="InterPro" id="IPR035300">
    <property type="entry name" value="L1_dsRBD"/>
</dbReference>
<evidence type="ECO:0000256" key="2">
    <source>
        <dbReference type="SAM" id="MobiDB-lite"/>
    </source>
</evidence>